<protein>
    <submittedName>
        <fullName evidence="4">Plasmid recombination protein</fullName>
    </submittedName>
</protein>
<name>A0A9X2MLE9_9FIRM</name>
<evidence type="ECO:0000313" key="4">
    <source>
        <dbReference type="EMBL" id="MCR2045668.1"/>
    </source>
</evidence>
<dbReference type="Proteomes" id="UP001142078">
    <property type="component" value="Unassembled WGS sequence"/>
</dbReference>
<keyword evidence="5" id="KW-1185">Reference proteome</keyword>
<dbReference type="EMBL" id="JANJZL010000030">
    <property type="protein sequence ID" value="MCR2045668.1"/>
    <property type="molecule type" value="Genomic_DNA"/>
</dbReference>
<accession>A0A9X2MLE9</accession>
<comment type="similarity">
    <text evidence="1">Belongs to the plasmid mobilization pre family.</text>
</comment>
<feature type="coiled-coil region" evidence="2">
    <location>
        <begin position="313"/>
        <end position="347"/>
    </location>
</feature>
<dbReference type="GO" id="GO:0006310">
    <property type="term" value="P:DNA recombination"/>
    <property type="evidence" value="ECO:0007669"/>
    <property type="project" value="InterPro"/>
</dbReference>
<proteinExistence type="inferred from homology"/>
<feature type="coiled-coil region" evidence="2">
    <location>
        <begin position="225"/>
        <end position="280"/>
    </location>
</feature>
<dbReference type="Gene3D" id="3.30.930.30">
    <property type="match status" value="1"/>
</dbReference>
<reference evidence="4" key="1">
    <citation type="submission" date="2022-07" db="EMBL/GenBank/DDBJ databases">
        <title>Enhanced cultured diversity of the mouse gut microbiota enables custom-made synthetic communities.</title>
        <authorList>
            <person name="Afrizal A."/>
        </authorList>
    </citation>
    <scope>NUCLEOTIDE SEQUENCE</scope>
    <source>
        <strain evidence="4">DSM 29482</strain>
    </source>
</reference>
<gene>
    <name evidence="4" type="ORF">NSA23_16400</name>
</gene>
<comment type="caution">
    <text evidence="4">The sequence shown here is derived from an EMBL/GenBank/DDBJ whole genome shotgun (WGS) entry which is preliminary data.</text>
</comment>
<evidence type="ECO:0000256" key="1">
    <source>
        <dbReference type="ARBA" id="ARBA00010657"/>
    </source>
</evidence>
<keyword evidence="2" id="KW-0175">Coiled coil</keyword>
<dbReference type="AlphaFoldDB" id="A0A9X2MLE9"/>
<sequence>MKVVKSERSISFKKATNKTSIKHNNRKLDKEEKENKWHDHIDFDRTHLNKILVQEDIKDTYKKIFGDAVKEYNAKQKRNDRKIKNYYSKVLKDKKLQPQREFIVQIGERDDYESKEDWEVANKILTNYVEKFEERNSNFKIYNAVIHNDESTPHLHLNVIPVATGYKRGLQKQPSFDKALKQQGIEYDKNDSRSLFRNFRNNEIDFLEKEMQNYQIGRKIVGTNSIKNHHEYKELKKELEKMQNELDEKIEDSIEIENELKFLEEEKEKIIKTVKETHIEEFKGYKSKEHSTNDFILIKRVDFDRLHQQNESIPLILAENKQLKEDNKKLEEEKTEKDIQIDDYNEMLEMARKRLNSFLEGGNDLWDRCITYASKFHKKSKQIANKDMINNKDGEKDFEDWKKQKEMVAKRNMYFR</sequence>
<organism evidence="4 5">
    <name type="scientific">Anaerosalibacter massiliensis</name>
    <dbReference type="NCBI Taxonomy" id="1347392"/>
    <lineage>
        <taxon>Bacteria</taxon>
        <taxon>Bacillati</taxon>
        <taxon>Bacillota</taxon>
        <taxon>Tissierellia</taxon>
        <taxon>Tissierellales</taxon>
        <taxon>Sporanaerobacteraceae</taxon>
        <taxon>Anaerosalibacter</taxon>
    </lineage>
</organism>
<evidence type="ECO:0000256" key="3">
    <source>
        <dbReference type="SAM" id="MobiDB-lite"/>
    </source>
</evidence>
<dbReference type="CDD" id="cd17242">
    <property type="entry name" value="MobM_relaxase"/>
    <property type="match status" value="1"/>
</dbReference>
<dbReference type="GO" id="GO:0003677">
    <property type="term" value="F:DNA binding"/>
    <property type="evidence" value="ECO:0007669"/>
    <property type="project" value="InterPro"/>
</dbReference>
<evidence type="ECO:0000313" key="5">
    <source>
        <dbReference type="Proteomes" id="UP001142078"/>
    </source>
</evidence>
<dbReference type="Pfam" id="PF01076">
    <property type="entry name" value="Mob_Pre"/>
    <property type="match status" value="1"/>
</dbReference>
<feature type="region of interest" description="Disordered" evidence="3">
    <location>
        <begin position="14"/>
        <end position="33"/>
    </location>
</feature>
<evidence type="ECO:0000256" key="2">
    <source>
        <dbReference type="SAM" id="Coils"/>
    </source>
</evidence>
<dbReference type="InterPro" id="IPR001668">
    <property type="entry name" value="Mob_Pre"/>
</dbReference>
<dbReference type="RefSeq" id="WP_257490796.1">
    <property type="nucleotide sequence ID" value="NZ_JANJZL010000030.1"/>
</dbReference>